<dbReference type="EMBL" id="JAUHHC010000006">
    <property type="protein sequence ID" value="MDN3922867.1"/>
    <property type="molecule type" value="Genomic_DNA"/>
</dbReference>
<dbReference type="RefSeq" id="WP_290361178.1">
    <property type="nucleotide sequence ID" value="NZ_JAUHHC010000006.1"/>
</dbReference>
<keyword evidence="2" id="KW-1185">Reference proteome</keyword>
<evidence type="ECO:0000313" key="2">
    <source>
        <dbReference type="Proteomes" id="UP001228044"/>
    </source>
</evidence>
<organism evidence="1 2">
    <name type="scientific">Roseateles violae</name>
    <dbReference type="NCBI Taxonomy" id="3058042"/>
    <lineage>
        <taxon>Bacteria</taxon>
        <taxon>Pseudomonadati</taxon>
        <taxon>Pseudomonadota</taxon>
        <taxon>Betaproteobacteria</taxon>
        <taxon>Burkholderiales</taxon>
        <taxon>Sphaerotilaceae</taxon>
        <taxon>Roseateles</taxon>
    </lineage>
</organism>
<accession>A0ABT8DZ49</accession>
<name>A0ABT8DZ49_9BURK</name>
<sequence>MRRRLRSAALALLGLLALTFVFFRWTPLALPGVEVMPEACRFEPTTAAPARGAWSGTRYELLIEQTQNCADVLDSAAVQRLGGHLFVRARYRAPGDGVATGCNCLHRSRLLIPDLPPQPQDFRIHVYGWL</sequence>
<comment type="caution">
    <text evidence="1">The sequence shown here is derived from an EMBL/GenBank/DDBJ whole genome shotgun (WGS) entry which is preliminary data.</text>
</comment>
<proteinExistence type="predicted"/>
<protein>
    <submittedName>
        <fullName evidence="1">Uncharacterized protein</fullName>
    </submittedName>
</protein>
<gene>
    <name evidence="1" type="ORF">QWJ38_21455</name>
</gene>
<reference evidence="1 2" key="1">
    <citation type="submission" date="2023-06" db="EMBL/GenBank/DDBJ databases">
        <title>Pelomonas sp. PFR6 16S ribosomal RNA gene Genome sequencing and assembly.</title>
        <authorList>
            <person name="Woo H."/>
        </authorList>
    </citation>
    <scope>NUCLEOTIDE SEQUENCE [LARGE SCALE GENOMIC DNA]</scope>
    <source>
        <strain evidence="1 2">PFR6</strain>
    </source>
</reference>
<evidence type="ECO:0000313" key="1">
    <source>
        <dbReference type="EMBL" id="MDN3922867.1"/>
    </source>
</evidence>
<dbReference type="Proteomes" id="UP001228044">
    <property type="component" value="Unassembled WGS sequence"/>
</dbReference>